<dbReference type="Proteomes" id="UP001144323">
    <property type="component" value="Unassembled WGS sequence"/>
</dbReference>
<dbReference type="Gene3D" id="1.20.120.30">
    <property type="entry name" value="Aspartate receptor, ligand-binding domain"/>
    <property type="match status" value="1"/>
</dbReference>
<protein>
    <recommendedName>
        <fullName evidence="1">Chemoreceptor zinc-binding domain-containing protein</fullName>
    </recommendedName>
</protein>
<sequence length="117" mass="12528">MDFENAIAAHVEWKTKLRGAIAAQSELDAFSAAKDNICPLGKWLHGDARTKYAHLAEFSGCVQSHAAFHREAGRVAALVNARQYAEATAALEAGSPYAKASMDTTIAISKLRKQIGA</sequence>
<evidence type="ECO:0000259" key="1">
    <source>
        <dbReference type="Pfam" id="PF13682"/>
    </source>
</evidence>
<gene>
    <name evidence="2" type="ORF">LMG27198_36490</name>
</gene>
<dbReference type="EMBL" id="BSEC01000001">
    <property type="protein sequence ID" value="GLI94657.1"/>
    <property type="molecule type" value="Genomic_DNA"/>
</dbReference>
<accession>A0A9W6LTL7</accession>
<organism evidence="2 3">
    <name type="scientific">Methylocystis echinoides</name>
    <dbReference type="NCBI Taxonomy" id="29468"/>
    <lineage>
        <taxon>Bacteria</taxon>
        <taxon>Pseudomonadati</taxon>
        <taxon>Pseudomonadota</taxon>
        <taxon>Alphaproteobacteria</taxon>
        <taxon>Hyphomicrobiales</taxon>
        <taxon>Methylocystaceae</taxon>
        <taxon>Methylocystis</taxon>
    </lineage>
</organism>
<dbReference type="InterPro" id="IPR025991">
    <property type="entry name" value="Chemoreceptor_zinc-bind_dom"/>
</dbReference>
<comment type="caution">
    <text evidence="2">The sequence shown here is derived from an EMBL/GenBank/DDBJ whole genome shotgun (WGS) entry which is preliminary data.</text>
</comment>
<evidence type="ECO:0000313" key="2">
    <source>
        <dbReference type="EMBL" id="GLI94657.1"/>
    </source>
</evidence>
<keyword evidence="3" id="KW-1185">Reference proteome</keyword>
<reference evidence="2" key="1">
    <citation type="journal article" date="2023" name="Int. J. Syst. Evol. Microbiol.">
        <title>Methylocystis iwaonis sp. nov., a type II methane-oxidizing bacterium from surface soil of a rice paddy field in Japan, and emended description of the genus Methylocystis (ex Whittenbury et al. 1970) Bowman et al. 1993.</title>
        <authorList>
            <person name="Kaise H."/>
            <person name="Sawadogo J.B."/>
            <person name="Alam M.S."/>
            <person name="Ueno C."/>
            <person name="Dianou D."/>
            <person name="Shinjo R."/>
            <person name="Asakawa S."/>
        </authorList>
    </citation>
    <scope>NUCLEOTIDE SEQUENCE</scope>
    <source>
        <strain evidence="2">LMG27198</strain>
    </source>
</reference>
<dbReference type="AlphaFoldDB" id="A0A9W6LTL7"/>
<dbReference type="RefSeq" id="WP_281804785.1">
    <property type="nucleotide sequence ID" value="NZ_BSEC01000001.1"/>
</dbReference>
<feature type="domain" description="Chemoreceptor zinc-binding" evidence="1">
    <location>
        <begin position="10"/>
        <end position="75"/>
    </location>
</feature>
<proteinExistence type="predicted"/>
<dbReference type="Pfam" id="PF13682">
    <property type="entry name" value="CZB"/>
    <property type="match status" value="1"/>
</dbReference>
<evidence type="ECO:0000313" key="3">
    <source>
        <dbReference type="Proteomes" id="UP001144323"/>
    </source>
</evidence>
<name>A0A9W6LTL7_9HYPH</name>